<proteinExistence type="predicted"/>
<dbReference type="EMBL" id="JBIAJP010000001">
    <property type="protein sequence ID" value="MFF0003478.1"/>
    <property type="molecule type" value="Genomic_DNA"/>
</dbReference>
<comment type="caution">
    <text evidence="2">The sequence shown here is derived from an EMBL/GenBank/DDBJ whole genome shotgun (WGS) entry which is preliminary data.</text>
</comment>
<keyword evidence="1" id="KW-0472">Membrane</keyword>
<sequence length="56" mass="5928">MLFYAVAAFVSFLVGLVAMARSARRERKPALAWVNGLAAAAVAFTLVDAGQFAALR</sequence>
<evidence type="ECO:0000313" key="2">
    <source>
        <dbReference type="EMBL" id="MFF0003478.1"/>
    </source>
</evidence>
<accession>A0ABW6MSU6</accession>
<keyword evidence="1" id="KW-0812">Transmembrane</keyword>
<reference evidence="2 3" key="1">
    <citation type="submission" date="2024-10" db="EMBL/GenBank/DDBJ databases">
        <title>The Natural Products Discovery Center: Release of the First 8490 Sequenced Strains for Exploring Actinobacteria Biosynthetic Diversity.</title>
        <authorList>
            <person name="Kalkreuter E."/>
            <person name="Kautsar S.A."/>
            <person name="Yang D."/>
            <person name="Bader C.D."/>
            <person name="Teijaro C.N."/>
            <person name="Fluegel L."/>
            <person name="Davis C.M."/>
            <person name="Simpson J.R."/>
            <person name="Lauterbach L."/>
            <person name="Steele A.D."/>
            <person name="Gui C."/>
            <person name="Meng S."/>
            <person name="Li G."/>
            <person name="Viehrig K."/>
            <person name="Ye F."/>
            <person name="Su P."/>
            <person name="Kiefer A.F."/>
            <person name="Nichols A."/>
            <person name="Cepeda A.J."/>
            <person name="Yan W."/>
            <person name="Fan B."/>
            <person name="Jiang Y."/>
            <person name="Adhikari A."/>
            <person name="Zheng C.-J."/>
            <person name="Schuster L."/>
            <person name="Cowan T.M."/>
            <person name="Smanski M.J."/>
            <person name="Chevrette M.G."/>
            <person name="De Carvalho L.P.S."/>
            <person name="Shen B."/>
        </authorList>
    </citation>
    <scope>NUCLEOTIDE SEQUENCE [LARGE SCALE GENOMIC DNA]</scope>
    <source>
        <strain evidence="2 3">NPDC005497</strain>
    </source>
</reference>
<gene>
    <name evidence="2" type="ORF">ACFYQT_08495</name>
</gene>
<keyword evidence="1" id="KW-1133">Transmembrane helix</keyword>
<feature type="transmembrane region" description="Helical" evidence="1">
    <location>
        <begin position="30"/>
        <end position="55"/>
    </location>
</feature>
<keyword evidence="3" id="KW-1185">Reference proteome</keyword>
<protein>
    <submittedName>
        <fullName evidence="2">Uncharacterized protein</fullName>
    </submittedName>
</protein>
<dbReference type="RefSeq" id="WP_362051497.1">
    <property type="nucleotide sequence ID" value="NZ_JBEXVS010000073.1"/>
</dbReference>
<organism evidence="2 3">
    <name type="scientific">Streptomyces tibetensis</name>
    <dbReference type="NCBI Taxonomy" id="2382123"/>
    <lineage>
        <taxon>Bacteria</taxon>
        <taxon>Bacillati</taxon>
        <taxon>Actinomycetota</taxon>
        <taxon>Actinomycetes</taxon>
        <taxon>Kitasatosporales</taxon>
        <taxon>Streptomycetaceae</taxon>
        <taxon>Streptomyces</taxon>
    </lineage>
</organism>
<name>A0ABW6MSU6_9ACTN</name>
<evidence type="ECO:0000313" key="3">
    <source>
        <dbReference type="Proteomes" id="UP001601422"/>
    </source>
</evidence>
<evidence type="ECO:0000256" key="1">
    <source>
        <dbReference type="SAM" id="Phobius"/>
    </source>
</evidence>
<dbReference type="Proteomes" id="UP001601422">
    <property type="component" value="Unassembled WGS sequence"/>
</dbReference>